<evidence type="ECO:0000313" key="4">
    <source>
        <dbReference type="Proteomes" id="UP000887567"/>
    </source>
</evidence>
<dbReference type="PROSITE" id="PS50869">
    <property type="entry name" value="BRICHOS"/>
    <property type="match status" value="1"/>
</dbReference>
<keyword evidence="4" id="KW-1185">Reference proteome</keyword>
<dbReference type="InterPro" id="IPR007084">
    <property type="entry name" value="BRICHOS_dom"/>
</dbReference>
<reference evidence="3" key="1">
    <citation type="submission" date="2022-11" db="UniProtKB">
        <authorList>
            <consortium name="EnsemblMetazoa"/>
        </authorList>
    </citation>
    <scope>IDENTIFICATION</scope>
</reference>
<dbReference type="AlphaFoldDB" id="A0A913YU57"/>
<keyword evidence="1" id="KW-1015">Disulfide bond</keyword>
<name>A0A913YU57_EXADI</name>
<dbReference type="PANTHER" id="PTHR16483">
    <property type="entry name" value="GASTROKINE 1"/>
    <property type="match status" value="1"/>
</dbReference>
<dbReference type="OrthoDB" id="5984964at2759"/>
<dbReference type="GeneID" id="110247640"/>
<protein>
    <recommendedName>
        <fullName evidence="2">BRICHOS domain-containing protein</fullName>
    </recommendedName>
</protein>
<evidence type="ECO:0000256" key="1">
    <source>
        <dbReference type="ARBA" id="ARBA00023157"/>
    </source>
</evidence>
<accession>A0A913YU57</accession>
<evidence type="ECO:0000313" key="3">
    <source>
        <dbReference type="EnsemblMetazoa" id="XP_028517611.1"/>
    </source>
</evidence>
<sequence length="243" mass="28382">MRTYFASMKDCPQDKSSYKRIHRETSNLYAYQVKMTSLKILFSLVVVMLNCSRCFSFPHPSSNDLSIYTMDIKEPLGNSYQEIVGIDSLRQLEFFGVPTYGRIDGAEFLLDFKKNITMARIPRLKACFMANGIDSDLPSPRKLQETFQEPSIKLDTIKTKQTKWRKTGAFTRRRVLNPKMRKLCDGYPIYRVVKDTSNLTGPIKRQDKACHSQVCHDVNKCYQTCYKCQYVCRKVRYCYKVRC</sequence>
<dbReference type="InterPro" id="IPR051772">
    <property type="entry name" value="Gastrokine"/>
</dbReference>
<feature type="domain" description="BRICHOS" evidence="2">
    <location>
        <begin position="100"/>
        <end position="192"/>
    </location>
</feature>
<dbReference type="Proteomes" id="UP000887567">
    <property type="component" value="Unplaced"/>
</dbReference>
<dbReference type="Gene3D" id="3.30.390.150">
    <property type="match status" value="1"/>
</dbReference>
<dbReference type="Pfam" id="PF04089">
    <property type="entry name" value="BRICHOS"/>
    <property type="match status" value="1"/>
</dbReference>
<organism evidence="3 4">
    <name type="scientific">Exaiptasia diaphana</name>
    <name type="common">Tropical sea anemone</name>
    <name type="synonym">Aiptasia pulchella</name>
    <dbReference type="NCBI Taxonomy" id="2652724"/>
    <lineage>
        <taxon>Eukaryota</taxon>
        <taxon>Metazoa</taxon>
        <taxon>Cnidaria</taxon>
        <taxon>Anthozoa</taxon>
        <taxon>Hexacorallia</taxon>
        <taxon>Actiniaria</taxon>
        <taxon>Aiptasiidae</taxon>
        <taxon>Exaiptasia</taxon>
    </lineage>
</organism>
<dbReference type="EnsemblMetazoa" id="XM_028661810.1">
    <property type="protein sequence ID" value="XP_028517611.1"/>
    <property type="gene ID" value="LOC110247640"/>
</dbReference>
<dbReference type="RefSeq" id="XP_028517611.1">
    <property type="nucleotide sequence ID" value="XM_028661810.1"/>
</dbReference>
<evidence type="ECO:0000259" key="2">
    <source>
        <dbReference type="PROSITE" id="PS50869"/>
    </source>
</evidence>
<proteinExistence type="predicted"/>